<feature type="chain" id="PRO_5036472756" description="FAD-binding PCMH-type domain-containing protein" evidence="13">
    <location>
        <begin position="20"/>
        <end position="591"/>
    </location>
</feature>
<evidence type="ECO:0000256" key="5">
    <source>
        <dbReference type="ARBA" id="ARBA00022525"/>
    </source>
</evidence>
<keyword evidence="4" id="KW-0134">Cell wall</keyword>
<evidence type="ECO:0000256" key="13">
    <source>
        <dbReference type="SAM" id="SignalP"/>
    </source>
</evidence>
<feature type="signal peptide" evidence="13">
    <location>
        <begin position="1"/>
        <end position="19"/>
    </location>
</feature>
<comment type="subcellular location">
    <subcellularLocation>
        <location evidence="2">Secreted</location>
        <location evidence="2">Cell wall</location>
    </subcellularLocation>
</comment>
<keyword evidence="12" id="KW-0325">Glycoprotein</keyword>
<dbReference type="Proteomes" id="UP000886595">
    <property type="component" value="Unassembled WGS sequence"/>
</dbReference>
<keyword evidence="8" id="KW-0547">Nucleotide-binding</keyword>
<evidence type="ECO:0000256" key="4">
    <source>
        <dbReference type="ARBA" id="ARBA00022512"/>
    </source>
</evidence>
<evidence type="ECO:0000313" key="15">
    <source>
        <dbReference type="EMBL" id="KAG2251925.1"/>
    </source>
</evidence>
<organism evidence="15 16">
    <name type="scientific">Brassica carinata</name>
    <name type="common">Ethiopian mustard</name>
    <name type="synonym">Abyssinian cabbage</name>
    <dbReference type="NCBI Taxonomy" id="52824"/>
    <lineage>
        <taxon>Eukaryota</taxon>
        <taxon>Viridiplantae</taxon>
        <taxon>Streptophyta</taxon>
        <taxon>Embryophyta</taxon>
        <taxon>Tracheophyta</taxon>
        <taxon>Spermatophyta</taxon>
        <taxon>Magnoliopsida</taxon>
        <taxon>eudicotyledons</taxon>
        <taxon>Gunneridae</taxon>
        <taxon>Pentapetalae</taxon>
        <taxon>rosids</taxon>
        <taxon>malvids</taxon>
        <taxon>Brassicales</taxon>
        <taxon>Brassicaceae</taxon>
        <taxon>Brassiceae</taxon>
        <taxon>Brassica</taxon>
    </lineage>
</organism>
<dbReference type="EMBL" id="JAAMPC010000016">
    <property type="protein sequence ID" value="KAG2251925.1"/>
    <property type="molecule type" value="Genomic_DNA"/>
</dbReference>
<name>A0A8X7TRK4_BRACI</name>
<keyword evidence="11" id="KW-1015">Disulfide bond</keyword>
<keyword evidence="6" id="KW-0285">Flavoprotein</keyword>
<evidence type="ECO:0000256" key="11">
    <source>
        <dbReference type="ARBA" id="ARBA00023157"/>
    </source>
</evidence>
<proteinExistence type="inferred from homology"/>
<dbReference type="AlphaFoldDB" id="A0A8X7TRK4"/>
<evidence type="ECO:0000256" key="6">
    <source>
        <dbReference type="ARBA" id="ARBA00022630"/>
    </source>
</evidence>
<protein>
    <recommendedName>
        <fullName evidence="14">FAD-binding PCMH-type domain-containing protein</fullName>
    </recommendedName>
</protein>
<dbReference type="Gene3D" id="3.30.465.10">
    <property type="match status" value="1"/>
</dbReference>
<keyword evidence="16" id="KW-1185">Reference proteome</keyword>
<keyword evidence="10" id="KW-0560">Oxidoreductase</keyword>
<comment type="caution">
    <text evidence="15">The sequence shown here is derived from an EMBL/GenBank/DDBJ whole genome shotgun (WGS) entry which is preliminary data.</text>
</comment>
<keyword evidence="5" id="KW-0964">Secreted</keyword>
<evidence type="ECO:0000256" key="12">
    <source>
        <dbReference type="ARBA" id="ARBA00023180"/>
    </source>
</evidence>
<comment type="similarity">
    <text evidence="3">Belongs to the oxygen-dependent FAD-linked oxidoreductase family.</text>
</comment>
<accession>A0A8X7TRK4</accession>
<dbReference type="SUPFAM" id="SSF56176">
    <property type="entry name" value="FAD-binding/transporter-associated domain-like"/>
    <property type="match status" value="1"/>
</dbReference>
<dbReference type="FunFam" id="3.30.43.10:FF:000004">
    <property type="entry name" value="Berberine bridge enzyme-like 15"/>
    <property type="match status" value="1"/>
</dbReference>
<keyword evidence="9" id="KW-0274">FAD</keyword>
<evidence type="ECO:0000256" key="2">
    <source>
        <dbReference type="ARBA" id="ARBA00004191"/>
    </source>
</evidence>
<dbReference type="Gene3D" id="3.40.462.20">
    <property type="match status" value="1"/>
</dbReference>
<evidence type="ECO:0000256" key="1">
    <source>
        <dbReference type="ARBA" id="ARBA00001974"/>
    </source>
</evidence>
<dbReference type="GO" id="GO:0016491">
    <property type="term" value="F:oxidoreductase activity"/>
    <property type="evidence" value="ECO:0007669"/>
    <property type="project" value="UniProtKB-KW"/>
</dbReference>
<dbReference type="InterPro" id="IPR016169">
    <property type="entry name" value="FAD-bd_PCMH_sub2"/>
</dbReference>
<dbReference type="Pfam" id="PF01565">
    <property type="entry name" value="FAD_binding_4"/>
    <property type="match status" value="1"/>
</dbReference>
<gene>
    <name evidence="15" type="ORF">Bca52824_082061</name>
</gene>
<dbReference type="InterPro" id="IPR016167">
    <property type="entry name" value="FAD-bd_PCMH_sub1"/>
</dbReference>
<dbReference type="Gene3D" id="3.30.43.10">
    <property type="entry name" value="Uridine Diphospho-n-acetylenolpyruvylglucosamine Reductase, domain 2"/>
    <property type="match status" value="1"/>
</dbReference>
<evidence type="ECO:0000256" key="8">
    <source>
        <dbReference type="ARBA" id="ARBA00022741"/>
    </source>
</evidence>
<evidence type="ECO:0000256" key="10">
    <source>
        <dbReference type="ARBA" id="ARBA00023002"/>
    </source>
</evidence>
<dbReference type="InterPro" id="IPR012951">
    <property type="entry name" value="BBE"/>
</dbReference>
<dbReference type="PANTHER" id="PTHR32448">
    <property type="entry name" value="OS08G0158400 PROTEIN"/>
    <property type="match status" value="1"/>
</dbReference>
<dbReference type="OrthoDB" id="407275at2759"/>
<evidence type="ECO:0000313" key="16">
    <source>
        <dbReference type="Proteomes" id="UP000886595"/>
    </source>
</evidence>
<reference evidence="15 16" key="1">
    <citation type="submission" date="2020-02" db="EMBL/GenBank/DDBJ databases">
        <authorList>
            <person name="Ma Q."/>
            <person name="Huang Y."/>
            <person name="Song X."/>
            <person name="Pei D."/>
        </authorList>
    </citation>
    <scope>NUCLEOTIDE SEQUENCE [LARGE SCALE GENOMIC DNA]</scope>
    <source>
        <strain evidence="15">Sxm20200214</strain>
        <tissue evidence="15">Leaf</tissue>
    </source>
</reference>
<keyword evidence="7 13" id="KW-0732">Signal</keyword>
<evidence type="ECO:0000256" key="7">
    <source>
        <dbReference type="ARBA" id="ARBA00022729"/>
    </source>
</evidence>
<dbReference type="InterPro" id="IPR016166">
    <property type="entry name" value="FAD-bd_PCMH"/>
</dbReference>
<sequence length="591" mass="65692">MKKLSCLIIFLSLASSSLAVDPSNQPIYESFLKCFSNQTCTAPNKLCDVVLPQSSASFTPTLRAYIRNARYNTSTSPKPLIVIAARSEAHVQATVLCTKSLNFQLKTRSGGHDYDGVSYISNRPYFVLDMSYLRNITVDMADGGGSAWVGAGATLGEVYYSIWQKSKSHGFPAGVCPTVGAGGHISGGGYGNMIRKYGLSVDYVTDAKIVDVNGRILDRKSMGEDLFWAIGGGGGASFGVILAFKIKLVAVPPTVTVFRVEKTLEENALDMVHKWQFVAPKTSPDLFMRLLLQPKTMNTTQTVRASVVALFLGRQSDLLSLLGKEFPELGLRTENCTEMTWIQSVMWWANSDNATLIKPEILLDREPDSASFLKRKSDYVETEISKEGLGFLFTKLMETGKLGLVFNPYGGIMCQVPTTKTPFPHRKRLFKVQHSMNWKDAGIEAENSFMEKTRSFYSYMAPFVTKNPRHTYLNYRDLEIGTNSHGPNSYREAEVYGRKYFGENFDRLVKVKTAVDPENFFRDEQSEVDATAWLAGPEGMGGLFILCWCKQGIMLLSLTPLQLEIFSLSYSELVCFADKSYVGMEDALLEG</sequence>
<dbReference type="InterPro" id="IPR006094">
    <property type="entry name" value="Oxid_FAD_bind_N"/>
</dbReference>
<feature type="domain" description="FAD-binding PCMH-type" evidence="14">
    <location>
        <begin position="75"/>
        <end position="251"/>
    </location>
</feature>
<evidence type="ECO:0000256" key="3">
    <source>
        <dbReference type="ARBA" id="ARBA00005466"/>
    </source>
</evidence>
<dbReference type="Pfam" id="PF08031">
    <property type="entry name" value="BBE"/>
    <property type="match status" value="1"/>
</dbReference>
<dbReference type="InterPro" id="IPR036318">
    <property type="entry name" value="FAD-bd_PCMH-like_sf"/>
</dbReference>
<evidence type="ECO:0000256" key="9">
    <source>
        <dbReference type="ARBA" id="ARBA00022827"/>
    </source>
</evidence>
<dbReference type="GO" id="GO:0071949">
    <property type="term" value="F:FAD binding"/>
    <property type="evidence" value="ECO:0007669"/>
    <property type="project" value="InterPro"/>
</dbReference>
<comment type="cofactor">
    <cofactor evidence="1">
        <name>FAD</name>
        <dbReference type="ChEBI" id="CHEBI:57692"/>
    </cofactor>
</comment>
<evidence type="ECO:0000259" key="14">
    <source>
        <dbReference type="PROSITE" id="PS51387"/>
    </source>
</evidence>
<dbReference type="PROSITE" id="PS51387">
    <property type="entry name" value="FAD_PCMH"/>
    <property type="match status" value="1"/>
</dbReference>